<proteinExistence type="inferred from homology"/>
<dbReference type="InterPro" id="IPR008969">
    <property type="entry name" value="CarboxyPept-like_regulatory"/>
</dbReference>
<dbReference type="PROSITE" id="PS52016">
    <property type="entry name" value="TONB_DEPENDENT_REC_3"/>
    <property type="match status" value="1"/>
</dbReference>
<dbReference type="Gene3D" id="2.170.130.10">
    <property type="entry name" value="TonB-dependent receptor, plug domain"/>
    <property type="match status" value="1"/>
</dbReference>
<keyword evidence="3 7" id="KW-1134">Transmembrane beta strand</keyword>
<reference evidence="10" key="1">
    <citation type="journal article" date="2019" name="Int. J. Syst. Evol. Microbiol.">
        <title>The Global Catalogue of Microorganisms (GCM) 10K type strain sequencing project: providing services to taxonomists for standard genome sequencing and annotation.</title>
        <authorList>
            <consortium name="The Broad Institute Genomics Platform"/>
            <consortium name="The Broad Institute Genome Sequencing Center for Infectious Disease"/>
            <person name="Wu L."/>
            <person name="Ma J."/>
        </authorList>
    </citation>
    <scope>NUCLEOTIDE SEQUENCE [LARGE SCALE GENOMIC DNA]</scope>
    <source>
        <strain evidence="10">JCM 18283</strain>
    </source>
</reference>
<gene>
    <name evidence="9" type="ORF">GCM10023313_14460</name>
</gene>
<name>A0ABP9FQ04_9SPHI</name>
<dbReference type="NCBIfam" id="TIGR04057">
    <property type="entry name" value="SusC_RagA_signa"/>
    <property type="match status" value="1"/>
</dbReference>
<dbReference type="SUPFAM" id="SSF49464">
    <property type="entry name" value="Carboxypeptidase regulatory domain-like"/>
    <property type="match status" value="1"/>
</dbReference>
<comment type="similarity">
    <text evidence="7">Belongs to the TonB-dependent receptor family.</text>
</comment>
<organism evidence="9 10">
    <name type="scientific">Mucilaginibacter defluvii</name>
    <dbReference type="NCBI Taxonomy" id="1196019"/>
    <lineage>
        <taxon>Bacteria</taxon>
        <taxon>Pseudomonadati</taxon>
        <taxon>Bacteroidota</taxon>
        <taxon>Sphingobacteriia</taxon>
        <taxon>Sphingobacteriales</taxon>
        <taxon>Sphingobacteriaceae</taxon>
        <taxon>Mucilaginibacter</taxon>
    </lineage>
</organism>
<dbReference type="Gene3D" id="2.40.170.20">
    <property type="entry name" value="TonB-dependent receptor, beta-barrel domain"/>
    <property type="match status" value="1"/>
</dbReference>
<evidence type="ECO:0000256" key="6">
    <source>
        <dbReference type="ARBA" id="ARBA00023237"/>
    </source>
</evidence>
<keyword evidence="9" id="KW-0675">Receptor</keyword>
<dbReference type="NCBIfam" id="TIGR04056">
    <property type="entry name" value="OMP_RagA_SusC"/>
    <property type="match status" value="1"/>
</dbReference>
<sequence>MKLKFLYNAVLPIRQVKYKLLLVMKLTGILLLVASLHLSAATFSQTVTISRQNATLETVFKDIKKQTGYLFFYNGKINTKGQRLDVELKNVTLDEALGYCLSRYNLTYTIVDKTIVVRNKAPEAPASEMVSMPVKFQLSGKVIAADSKEPLPGVNIVVKSNNAAWAQSNNKGEFKLMVDAGDVLVFTYIGFKTKEVKVTDAKALTVMLETQVNAMSDVVVTGYQTLKKDTYTGNAVTITGDDLRKFNSQNVLKGVAASDPSFRILENNLAGSNPNNLPRINIRGATALPSITDQIDRNNLSSTYNLPTFILDGFEVSLQKVIDLDINRIETVTILKDAAATAIYGSRAANGVMVITTKAPVPGQLQLTYNYELNATAPDLSGYHVLNAAEKLRYEELAGLYVSGGLSGGSQDELTNQYYNKLKNVVSGVDTYWLSQPLRNTYGQKHGLYAQGGDSTFRYGVDLRYQANPGVMKGSDRNRYSGGMSFTYNPSKKLIFRNDLTITQVNAQNSKYGDFSTYVYMNPYYPIYGPDGKIIRELANWNVNTGGQGADQYKNLPVFNPLYESTLGNFDKSSYLEIIDALSLDWFINKALRLKGLVSLNKTKSTADRFASPLNNEFYLGPLSEIKNRGRYNYSSDDLLGIDGNVRLLYNKLIGDHSVNFNLGVNVTSKDYDNKSFEARGFTNDRFTNIGFARTYTPNSAPYGFVSTSRLIGSFASLNYSFKNKYLLDASYRLDGSSAFGSERRFAPFWSTGIGWNVHKENFMQGSKISRLRITGTAGMTGSVDFPPYLSKSLYSYQSSNWYSTGVGAVVNGYGNENLEWQRTNEYQARLEVGLFNDKVVITPIYYYKLTKGVLTDINLAPSTGFTTYKENLGDMKNQGYELYLTVNAYKNKDWNVNFIGNLAHNKNKIVKIANSLKAYNEAIDEYQQNPDNNLQGVPLLRYNEGQSLTTIYAVKSLGIDPENGKEIYVKKDGSLTYIYDVKDTQPIIDAAPKAAGNFGSSITYKQFQMSLSFYYTFGGYLYNQTLVDRVENADPRFNVDRRALEQRWVKPGDVTFYKNIADQNVTQASSRFIQKENRIELQSLYLSYDMKKEVARKIGLQTLRPSITMNDVFRASSIEIERGISYPFARNITFALLATF</sequence>
<dbReference type="Pfam" id="PF07715">
    <property type="entry name" value="Plug"/>
    <property type="match status" value="1"/>
</dbReference>
<evidence type="ECO:0000256" key="4">
    <source>
        <dbReference type="ARBA" id="ARBA00022692"/>
    </source>
</evidence>
<protein>
    <submittedName>
        <fullName evidence="9">TonB-dependent receptor</fullName>
    </submittedName>
</protein>
<evidence type="ECO:0000256" key="5">
    <source>
        <dbReference type="ARBA" id="ARBA00023136"/>
    </source>
</evidence>
<dbReference type="RefSeq" id="WP_345330368.1">
    <property type="nucleotide sequence ID" value="NZ_BAABJI010000002.1"/>
</dbReference>
<dbReference type="InterPro" id="IPR037066">
    <property type="entry name" value="Plug_dom_sf"/>
</dbReference>
<evidence type="ECO:0000313" key="10">
    <source>
        <dbReference type="Proteomes" id="UP001501436"/>
    </source>
</evidence>
<dbReference type="InterPro" id="IPR023996">
    <property type="entry name" value="TonB-dep_OMP_SusC/RagA"/>
</dbReference>
<dbReference type="InterPro" id="IPR039426">
    <property type="entry name" value="TonB-dep_rcpt-like"/>
</dbReference>
<dbReference type="Pfam" id="PF13715">
    <property type="entry name" value="CarbopepD_reg_2"/>
    <property type="match status" value="1"/>
</dbReference>
<keyword evidence="4 7" id="KW-0812">Transmembrane</keyword>
<evidence type="ECO:0000313" key="9">
    <source>
        <dbReference type="EMBL" id="GAA4912466.1"/>
    </source>
</evidence>
<dbReference type="Proteomes" id="UP001501436">
    <property type="component" value="Unassembled WGS sequence"/>
</dbReference>
<dbReference type="EMBL" id="BAABJI010000002">
    <property type="protein sequence ID" value="GAA4912466.1"/>
    <property type="molecule type" value="Genomic_DNA"/>
</dbReference>
<dbReference type="SMART" id="SM00965">
    <property type="entry name" value="STN"/>
    <property type="match status" value="1"/>
</dbReference>
<keyword evidence="2 7" id="KW-0813">Transport</keyword>
<dbReference type="InterPro" id="IPR011662">
    <property type="entry name" value="Secretin/TonB_short_N"/>
</dbReference>
<dbReference type="InterPro" id="IPR012910">
    <property type="entry name" value="Plug_dom"/>
</dbReference>
<feature type="domain" description="Secretin/TonB short N-terminal" evidence="8">
    <location>
        <begin position="69"/>
        <end position="120"/>
    </location>
</feature>
<dbReference type="InterPro" id="IPR036942">
    <property type="entry name" value="Beta-barrel_TonB_sf"/>
</dbReference>
<keyword evidence="10" id="KW-1185">Reference proteome</keyword>
<evidence type="ECO:0000259" key="8">
    <source>
        <dbReference type="SMART" id="SM00965"/>
    </source>
</evidence>
<evidence type="ECO:0000256" key="7">
    <source>
        <dbReference type="PROSITE-ProRule" id="PRU01360"/>
    </source>
</evidence>
<keyword evidence="5 7" id="KW-0472">Membrane</keyword>
<keyword evidence="6 7" id="KW-0998">Cell outer membrane</keyword>
<accession>A0ABP9FQ04</accession>
<evidence type="ECO:0000256" key="3">
    <source>
        <dbReference type="ARBA" id="ARBA00022452"/>
    </source>
</evidence>
<dbReference type="InterPro" id="IPR023997">
    <property type="entry name" value="TonB-dep_OMP_SusC/RagA_CS"/>
</dbReference>
<comment type="subcellular location">
    <subcellularLocation>
        <location evidence="1 7">Cell outer membrane</location>
        <topology evidence="1 7">Multi-pass membrane protein</topology>
    </subcellularLocation>
</comment>
<evidence type="ECO:0000256" key="2">
    <source>
        <dbReference type="ARBA" id="ARBA00022448"/>
    </source>
</evidence>
<evidence type="ECO:0000256" key="1">
    <source>
        <dbReference type="ARBA" id="ARBA00004571"/>
    </source>
</evidence>
<dbReference type="SUPFAM" id="SSF56935">
    <property type="entry name" value="Porins"/>
    <property type="match status" value="1"/>
</dbReference>
<comment type="caution">
    <text evidence="9">The sequence shown here is derived from an EMBL/GenBank/DDBJ whole genome shotgun (WGS) entry which is preliminary data.</text>
</comment>